<proteinExistence type="predicted"/>
<dbReference type="PANTHER" id="PTHR38116">
    <property type="entry name" value="CHROMOSOME 7, WHOLE GENOME SHOTGUN SEQUENCE"/>
    <property type="match status" value="1"/>
</dbReference>
<name>A0A9N9PPP6_9HELO</name>
<evidence type="ECO:0000313" key="2">
    <source>
        <dbReference type="Proteomes" id="UP000696280"/>
    </source>
</evidence>
<reference evidence="1" key="1">
    <citation type="submission" date="2021-07" db="EMBL/GenBank/DDBJ databases">
        <authorList>
            <person name="Durling M."/>
        </authorList>
    </citation>
    <scope>NUCLEOTIDE SEQUENCE</scope>
</reference>
<dbReference type="OrthoDB" id="125347at2759"/>
<dbReference type="EMBL" id="CAJVRL010000041">
    <property type="protein sequence ID" value="CAG8951260.1"/>
    <property type="molecule type" value="Genomic_DNA"/>
</dbReference>
<dbReference type="PANTHER" id="PTHR38116:SF1">
    <property type="entry name" value="BZIP DOMAIN-CONTAINING PROTEIN"/>
    <property type="match status" value="1"/>
</dbReference>
<accession>A0A9N9PPP6</accession>
<protein>
    <submittedName>
        <fullName evidence="1">Uncharacterized protein</fullName>
    </submittedName>
</protein>
<dbReference type="Pfam" id="PF11905">
    <property type="entry name" value="DUF3425"/>
    <property type="match status" value="1"/>
</dbReference>
<sequence length="296" mass="33083">MNCLTHAATANSLTIFQNISGECIVSTTSAGCSKISTFRDAALQANDPITSCLKLPHTFSHYTQFILDGQQATGAPTYTSFPLSSDHLIHLIHFNVFRALLANKSILNIKTVLANDDCNLISPLPYALCDGLTLIYPKASEPLPQSLIPTPTQMTIPHTSWLNMFPYPQLRDNLIFHQNEFSHVDFCNDLWGEFFLWNFSGYESSFAVCPPSSTKTEIGSGLESDDDDLASGKRGLIVWGEPWDLSGWEVTEGFVRKWSWLLEGCIDVFVSSNFWRAKRDLEPLAYPYSKILGEEI</sequence>
<comment type="caution">
    <text evidence="1">The sequence shown here is derived from an EMBL/GenBank/DDBJ whole genome shotgun (WGS) entry which is preliminary data.</text>
</comment>
<keyword evidence="2" id="KW-1185">Reference proteome</keyword>
<evidence type="ECO:0000313" key="1">
    <source>
        <dbReference type="EMBL" id="CAG8951260.1"/>
    </source>
</evidence>
<gene>
    <name evidence="1" type="ORF">HYFRA_00008009</name>
</gene>
<dbReference type="AlphaFoldDB" id="A0A9N9PPP6"/>
<organism evidence="1 2">
    <name type="scientific">Hymenoscyphus fraxineus</name>
    <dbReference type="NCBI Taxonomy" id="746836"/>
    <lineage>
        <taxon>Eukaryota</taxon>
        <taxon>Fungi</taxon>
        <taxon>Dikarya</taxon>
        <taxon>Ascomycota</taxon>
        <taxon>Pezizomycotina</taxon>
        <taxon>Leotiomycetes</taxon>
        <taxon>Helotiales</taxon>
        <taxon>Helotiaceae</taxon>
        <taxon>Hymenoscyphus</taxon>
    </lineage>
</organism>
<dbReference type="InterPro" id="IPR021833">
    <property type="entry name" value="DUF3425"/>
</dbReference>
<dbReference type="Proteomes" id="UP000696280">
    <property type="component" value="Unassembled WGS sequence"/>
</dbReference>